<proteinExistence type="inferred from homology"/>
<keyword evidence="3" id="KW-0210">Decarboxylase</keyword>
<dbReference type="PRINTS" id="PR00800">
    <property type="entry name" value="YHDCRBOXLASE"/>
</dbReference>
<evidence type="ECO:0000256" key="6">
    <source>
        <dbReference type="RuleBase" id="RU000382"/>
    </source>
</evidence>
<comment type="similarity">
    <text evidence="2 6">Belongs to the group II decarboxylase family.</text>
</comment>
<dbReference type="InterPro" id="IPR015421">
    <property type="entry name" value="PyrdxlP-dep_Trfase_major"/>
</dbReference>
<reference evidence="7" key="1">
    <citation type="submission" date="2021-12" db="EMBL/GenBank/DDBJ databases">
        <authorList>
            <person name="Rodrigo-Torres L."/>
            <person name="Arahal R. D."/>
            <person name="Lucena T."/>
        </authorList>
    </citation>
    <scope>NUCLEOTIDE SEQUENCE</scope>
    <source>
        <strain evidence="7">CECT 8419</strain>
    </source>
</reference>
<dbReference type="EMBL" id="CAKLPZ010000001">
    <property type="protein sequence ID" value="CAH0999422.1"/>
    <property type="molecule type" value="Genomic_DNA"/>
</dbReference>
<dbReference type="PANTHER" id="PTHR45677:SF8">
    <property type="entry name" value="CYSTEINE SULFINIC ACID DECARBOXYLASE"/>
    <property type="match status" value="1"/>
</dbReference>
<protein>
    <submittedName>
        <fullName evidence="7">L-2,4-diaminobutyrate decarboxylase</fullName>
        <ecNumber evidence="7">4.1.1.86</ecNumber>
    </submittedName>
</protein>
<organism evidence="7 8">
    <name type="scientific">Neolewinella maritima</name>
    <dbReference type="NCBI Taxonomy" id="1383882"/>
    <lineage>
        <taxon>Bacteria</taxon>
        <taxon>Pseudomonadati</taxon>
        <taxon>Bacteroidota</taxon>
        <taxon>Saprospiria</taxon>
        <taxon>Saprospirales</taxon>
        <taxon>Lewinellaceae</taxon>
        <taxon>Neolewinella</taxon>
    </lineage>
</organism>
<evidence type="ECO:0000313" key="7">
    <source>
        <dbReference type="EMBL" id="CAH0999422.1"/>
    </source>
</evidence>
<dbReference type="Gene3D" id="3.90.1150.170">
    <property type="match status" value="1"/>
</dbReference>
<dbReference type="InterPro" id="IPR015424">
    <property type="entry name" value="PyrdxlP-dep_Trfase"/>
</dbReference>
<dbReference type="EC" id="4.1.1.86" evidence="7"/>
<keyword evidence="8" id="KW-1185">Reference proteome</keyword>
<evidence type="ECO:0000256" key="1">
    <source>
        <dbReference type="ARBA" id="ARBA00001933"/>
    </source>
</evidence>
<dbReference type="InterPro" id="IPR002129">
    <property type="entry name" value="PyrdxlP-dep_de-COase"/>
</dbReference>
<dbReference type="Gene3D" id="3.40.640.10">
    <property type="entry name" value="Type I PLP-dependent aspartate aminotransferase-like (Major domain)"/>
    <property type="match status" value="1"/>
</dbReference>
<evidence type="ECO:0000256" key="4">
    <source>
        <dbReference type="ARBA" id="ARBA00022898"/>
    </source>
</evidence>
<keyword evidence="5 6" id="KW-0456">Lyase</keyword>
<dbReference type="SUPFAM" id="SSF53383">
    <property type="entry name" value="PLP-dependent transferases"/>
    <property type="match status" value="1"/>
</dbReference>
<dbReference type="GO" id="GO:0033983">
    <property type="term" value="F:diaminobutyrate decarboxylase activity"/>
    <property type="evidence" value="ECO:0007669"/>
    <property type="project" value="UniProtKB-EC"/>
</dbReference>
<dbReference type="InterPro" id="IPR010977">
    <property type="entry name" value="Aromatic_deC"/>
</dbReference>
<comment type="cofactor">
    <cofactor evidence="1 6">
        <name>pyridoxal 5'-phosphate</name>
        <dbReference type="ChEBI" id="CHEBI:597326"/>
    </cofactor>
</comment>
<dbReference type="Pfam" id="PF00282">
    <property type="entry name" value="Pyridoxal_deC"/>
    <property type="match status" value="1"/>
</dbReference>
<dbReference type="PANTHER" id="PTHR45677">
    <property type="entry name" value="GLUTAMATE DECARBOXYLASE-RELATED"/>
    <property type="match status" value="1"/>
</dbReference>
<sequence length="486" mass="53123">MTELLRRAYDPASFRTQGHALIDQLADYLEGVTDHPANPYATPQDSLSVWRSLLERGAAPEEVYRQLLTDNVHLHHPGYMGHQVVPPAPLTALGDVAASLMNAGQAVFEMGRPGAAMEQVVIERFAELLRLAPTTGGFLTSGGTLANLTALLAARARQWPAGSDAWQDGNATVRPCLLVNAQAHYCIDRAVRIMGWGAEGIIHVPADGELRMRTELIDGLVADARARGLTPIALVGSACTTSTGTYDNLSALADAAERHRLWLHIDGAHGAAVRLDPGRQQLTEGLERADSLTLDFHKMLMTPALTTGLFFREGGDAYRTFQQEADYLLGRSGAAEDDWSDNARRTFECTKRTLSLRVFTLLTTYGPEVFRDYVVQVGALGRTLAGLVRRHPNLELFMEPDVNIVCFRFVDAALPAAQRSAVNTLIRATLTEDGTYYIVQTKIAAQTYLRCTLTNAFTTERQLADMLARVVDTGQQLLSLRAALPL</sequence>
<keyword evidence="4 6" id="KW-0663">Pyridoxal phosphate</keyword>
<evidence type="ECO:0000313" key="8">
    <source>
        <dbReference type="Proteomes" id="UP000837803"/>
    </source>
</evidence>
<accession>A0ABN8EZR9</accession>
<gene>
    <name evidence="7" type="primary">ddc</name>
    <name evidence="7" type="ORF">LEM8419_00721</name>
</gene>
<comment type="caution">
    <text evidence="7">The sequence shown here is derived from an EMBL/GenBank/DDBJ whole genome shotgun (WGS) entry which is preliminary data.</text>
</comment>
<evidence type="ECO:0000256" key="2">
    <source>
        <dbReference type="ARBA" id="ARBA00009533"/>
    </source>
</evidence>
<evidence type="ECO:0000256" key="5">
    <source>
        <dbReference type="ARBA" id="ARBA00023239"/>
    </source>
</evidence>
<dbReference type="RefSeq" id="WP_238749606.1">
    <property type="nucleotide sequence ID" value="NZ_CAKLPZ010000001.1"/>
</dbReference>
<evidence type="ECO:0000256" key="3">
    <source>
        <dbReference type="ARBA" id="ARBA00022793"/>
    </source>
</evidence>
<name>A0ABN8EZR9_9BACT</name>
<dbReference type="Proteomes" id="UP000837803">
    <property type="component" value="Unassembled WGS sequence"/>
</dbReference>